<reference evidence="2" key="1">
    <citation type="submission" date="2016-10" db="EMBL/GenBank/DDBJ databases">
        <authorList>
            <person name="Varghese N."/>
            <person name="Submissions S."/>
        </authorList>
    </citation>
    <scope>NUCLEOTIDE SEQUENCE [LARGE SCALE GENOMIC DNA]</scope>
    <source>
        <strain evidence="2">LMG 26416</strain>
    </source>
</reference>
<evidence type="ECO:0000313" key="1">
    <source>
        <dbReference type="EMBL" id="SEL89359.1"/>
    </source>
</evidence>
<keyword evidence="2" id="KW-1185">Reference proteome</keyword>
<dbReference type="OrthoDB" id="489312at2"/>
<dbReference type="STRING" id="416943.SAMN05445871_2448"/>
<dbReference type="EMBL" id="FOAJ01000017">
    <property type="protein sequence ID" value="SEL89359.1"/>
    <property type="molecule type" value="Genomic_DNA"/>
</dbReference>
<proteinExistence type="predicted"/>
<dbReference type="AlphaFoldDB" id="A0A1H7TXX1"/>
<dbReference type="RefSeq" id="WP_090545175.1">
    <property type="nucleotide sequence ID" value="NZ_FNSR01000001.1"/>
</dbReference>
<gene>
    <name evidence="1" type="ORF">SAMN05192542_1172</name>
</gene>
<accession>A0A1H7TXX1</accession>
<protein>
    <submittedName>
        <fullName evidence="1">Uncharacterized protein</fullName>
    </submittedName>
</protein>
<dbReference type="Proteomes" id="UP000199120">
    <property type="component" value="Unassembled WGS sequence"/>
</dbReference>
<evidence type="ECO:0000313" key="2">
    <source>
        <dbReference type="Proteomes" id="UP000199120"/>
    </source>
</evidence>
<organism evidence="1 2">
    <name type="scientific">Paraburkholderia caballeronis</name>
    <dbReference type="NCBI Taxonomy" id="416943"/>
    <lineage>
        <taxon>Bacteria</taxon>
        <taxon>Pseudomonadati</taxon>
        <taxon>Pseudomonadota</taxon>
        <taxon>Betaproteobacteria</taxon>
        <taxon>Burkholderiales</taxon>
        <taxon>Burkholderiaceae</taxon>
        <taxon>Paraburkholderia</taxon>
    </lineage>
</organism>
<sequence>MQNQFRQGDVLIERVDALPDAPLTEVLADGRVVLAYGEVTGHAHAIYPEAGVLPAKLWDADAERFLQVMERTSIRHEEHGAIPLEPGIYRVSKFGAGTQREYSPEEIRSVAD</sequence>
<name>A0A1H7TXX1_9BURK</name>